<organism evidence="1 2">
    <name type="scientific">Aquisphaera giovannonii</name>
    <dbReference type="NCBI Taxonomy" id="406548"/>
    <lineage>
        <taxon>Bacteria</taxon>
        <taxon>Pseudomonadati</taxon>
        <taxon>Planctomycetota</taxon>
        <taxon>Planctomycetia</taxon>
        <taxon>Isosphaerales</taxon>
        <taxon>Isosphaeraceae</taxon>
        <taxon>Aquisphaera</taxon>
    </lineage>
</organism>
<protein>
    <submittedName>
        <fullName evidence="1">Uncharacterized protein</fullName>
    </submittedName>
</protein>
<dbReference type="RefSeq" id="WP_148597767.1">
    <property type="nucleotide sequence ID" value="NZ_CP042997.1"/>
</dbReference>
<evidence type="ECO:0000313" key="2">
    <source>
        <dbReference type="Proteomes" id="UP000324233"/>
    </source>
</evidence>
<dbReference type="Proteomes" id="UP000324233">
    <property type="component" value="Chromosome"/>
</dbReference>
<sequence length="351" mass="38020">MAKYVHALLRVVVLFGGATTLLALLISMGRAGGPEARPSWMGRWESVFDPRWGSSASQEERIFLVDRESGDVRPMALPGGERWEYVGISPWSVGGDEFEAVGRYYRVDSRGGGCGLGRIRLPEGEVMERFDLDVLPTSRPCWVPGRPGRILFTAGDGRLYRYDLAVGHRAPEGGRSTPRPLEWRCPPPPKVPCFLTDPALCTDPRFRDLAVVTLISQARGPGREIVQSTSLWWLRLDDDATAVEACGPIVEEPALDGGGARPLRRFPTLAAGRDGAPELVYLVKDERSPAMQMVLLPLEVDDRAGGLRMRPGAGPTTVSRGCAAVPPVVGAGGRTAYGFAPDGGLPIRRPI</sequence>
<dbReference type="KEGG" id="agv:OJF2_69130"/>
<dbReference type="OrthoDB" id="282695at2"/>
<gene>
    <name evidence="1" type="ORF">OJF2_69130</name>
</gene>
<dbReference type="EMBL" id="CP042997">
    <property type="protein sequence ID" value="QEH38312.1"/>
    <property type="molecule type" value="Genomic_DNA"/>
</dbReference>
<dbReference type="AlphaFoldDB" id="A0A5B9WCL3"/>
<evidence type="ECO:0000313" key="1">
    <source>
        <dbReference type="EMBL" id="QEH38312.1"/>
    </source>
</evidence>
<name>A0A5B9WCL3_9BACT</name>
<reference evidence="1 2" key="1">
    <citation type="submission" date="2019-08" db="EMBL/GenBank/DDBJ databases">
        <title>Deep-cultivation of Planctomycetes and their phenomic and genomic characterization uncovers novel biology.</title>
        <authorList>
            <person name="Wiegand S."/>
            <person name="Jogler M."/>
            <person name="Boedeker C."/>
            <person name="Pinto D."/>
            <person name="Vollmers J."/>
            <person name="Rivas-Marin E."/>
            <person name="Kohn T."/>
            <person name="Peeters S.H."/>
            <person name="Heuer A."/>
            <person name="Rast P."/>
            <person name="Oberbeckmann S."/>
            <person name="Bunk B."/>
            <person name="Jeske O."/>
            <person name="Meyerdierks A."/>
            <person name="Storesund J.E."/>
            <person name="Kallscheuer N."/>
            <person name="Luecker S."/>
            <person name="Lage O.M."/>
            <person name="Pohl T."/>
            <person name="Merkel B.J."/>
            <person name="Hornburger P."/>
            <person name="Mueller R.-W."/>
            <person name="Bruemmer F."/>
            <person name="Labrenz M."/>
            <person name="Spormann A.M."/>
            <person name="Op den Camp H."/>
            <person name="Overmann J."/>
            <person name="Amann R."/>
            <person name="Jetten M.S.M."/>
            <person name="Mascher T."/>
            <person name="Medema M.H."/>
            <person name="Devos D.P."/>
            <person name="Kaster A.-K."/>
            <person name="Ovreas L."/>
            <person name="Rohde M."/>
            <person name="Galperin M.Y."/>
            <person name="Jogler C."/>
        </authorList>
    </citation>
    <scope>NUCLEOTIDE SEQUENCE [LARGE SCALE GENOMIC DNA]</scope>
    <source>
        <strain evidence="1 2">OJF2</strain>
    </source>
</reference>
<keyword evidence="2" id="KW-1185">Reference proteome</keyword>
<proteinExistence type="predicted"/>
<accession>A0A5B9WCL3</accession>